<dbReference type="STRING" id="1257118.L8GFC2"/>
<dbReference type="VEuPathDB" id="AmoebaDB:ACA1_144820"/>
<dbReference type="Proteomes" id="UP000011083">
    <property type="component" value="Unassembled WGS sequence"/>
</dbReference>
<evidence type="ECO:0000313" key="7">
    <source>
        <dbReference type="Proteomes" id="UP000011083"/>
    </source>
</evidence>
<dbReference type="PROSITE" id="PS50088">
    <property type="entry name" value="ANK_REPEAT"/>
    <property type="match status" value="6"/>
</dbReference>
<feature type="compositionally biased region" description="Low complexity" evidence="4">
    <location>
        <begin position="685"/>
        <end position="697"/>
    </location>
</feature>
<feature type="compositionally biased region" description="Acidic residues" evidence="4">
    <location>
        <begin position="720"/>
        <end position="730"/>
    </location>
</feature>
<feature type="repeat" description="ANK" evidence="3">
    <location>
        <begin position="361"/>
        <end position="393"/>
    </location>
</feature>
<dbReference type="PROSITE" id="PS50297">
    <property type="entry name" value="ANK_REP_REGION"/>
    <property type="match status" value="6"/>
</dbReference>
<evidence type="ECO:0000256" key="1">
    <source>
        <dbReference type="ARBA" id="ARBA00022737"/>
    </source>
</evidence>
<dbReference type="PANTHER" id="PTHR24126">
    <property type="entry name" value="ANKYRIN REPEAT, PH AND SEC7 DOMAIN CONTAINING PROTEIN SECG-RELATED"/>
    <property type="match status" value="1"/>
</dbReference>
<evidence type="ECO:0000256" key="4">
    <source>
        <dbReference type="SAM" id="MobiDB-lite"/>
    </source>
</evidence>
<dbReference type="KEGG" id="acan:ACA1_144820"/>
<evidence type="ECO:0000313" key="6">
    <source>
        <dbReference type="EMBL" id="ELR10881.1"/>
    </source>
</evidence>
<dbReference type="InterPro" id="IPR036770">
    <property type="entry name" value="Ankyrin_rpt-contain_sf"/>
</dbReference>
<dbReference type="InterPro" id="IPR036047">
    <property type="entry name" value="F-box-like_dom_sf"/>
</dbReference>
<feature type="repeat" description="ANK" evidence="3">
    <location>
        <begin position="203"/>
        <end position="228"/>
    </location>
</feature>
<dbReference type="PRINTS" id="PR01415">
    <property type="entry name" value="ANKYRIN"/>
</dbReference>
<evidence type="ECO:0000256" key="2">
    <source>
        <dbReference type="ARBA" id="ARBA00023043"/>
    </source>
</evidence>
<keyword evidence="1" id="KW-0677">Repeat</keyword>
<keyword evidence="2 3" id="KW-0040">ANK repeat</keyword>
<dbReference type="SMART" id="SM00248">
    <property type="entry name" value="ANK"/>
    <property type="match status" value="10"/>
</dbReference>
<keyword evidence="7" id="KW-1185">Reference proteome</keyword>
<feature type="region of interest" description="Disordered" evidence="4">
    <location>
        <begin position="682"/>
        <end position="741"/>
    </location>
</feature>
<feature type="repeat" description="ANK" evidence="3">
    <location>
        <begin position="170"/>
        <end position="202"/>
    </location>
</feature>
<dbReference type="OrthoDB" id="16045at2759"/>
<feature type="compositionally biased region" description="Basic and acidic residues" evidence="4">
    <location>
        <begin position="704"/>
        <end position="719"/>
    </location>
</feature>
<dbReference type="Gene3D" id="1.20.1280.50">
    <property type="match status" value="1"/>
</dbReference>
<dbReference type="PANTHER" id="PTHR24126:SF14">
    <property type="entry name" value="ANK_REP_REGION DOMAIN-CONTAINING PROTEIN"/>
    <property type="match status" value="1"/>
</dbReference>
<dbReference type="EMBL" id="KB008171">
    <property type="protein sequence ID" value="ELR10881.1"/>
    <property type="molecule type" value="Genomic_DNA"/>
</dbReference>
<dbReference type="Pfam" id="PF00023">
    <property type="entry name" value="Ank"/>
    <property type="match status" value="1"/>
</dbReference>
<evidence type="ECO:0000256" key="3">
    <source>
        <dbReference type="PROSITE-ProRule" id="PRU00023"/>
    </source>
</evidence>
<evidence type="ECO:0000259" key="5">
    <source>
        <dbReference type="Pfam" id="PF12937"/>
    </source>
</evidence>
<name>L8GFC2_ACACF</name>
<protein>
    <submittedName>
        <fullName evidence="6">Ankyrin repeatcontaining protein</fullName>
    </submittedName>
</protein>
<feature type="repeat" description="ANK" evidence="3">
    <location>
        <begin position="289"/>
        <end position="321"/>
    </location>
</feature>
<accession>L8GFC2</accession>
<dbReference type="SUPFAM" id="SSF81383">
    <property type="entry name" value="F-box domain"/>
    <property type="match status" value="1"/>
</dbReference>
<feature type="repeat" description="ANK" evidence="3">
    <location>
        <begin position="394"/>
        <end position="428"/>
    </location>
</feature>
<feature type="compositionally biased region" description="Basic and acidic residues" evidence="4">
    <location>
        <begin position="731"/>
        <end position="741"/>
    </location>
</feature>
<organism evidence="6 7">
    <name type="scientific">Acanthamoeba castellanii (strain ATCC 30010 / Neff)</name>
    <dbReference type="NCBI Taxonomy" id="1257118"/>
    <lineage>
        <taxon>Eukaryota</taxon>
        <taxon>Amoebozoa</taxon>
        <taxon>Discosea</taxon>
        <taxon>Longamoebia</taxon>
        <taxon>Centramoebida</taxon>
        <taxon>Acanthamoebidae</taxon>
        <taxon>Acanthamoeba</taxon>
    </lineage>
</organism>
<reference evidence="6 7" key="1">
    <citation type="journal article" date="2013" name="Genome Biol.">
        <title>Genome of Acanthamoeba castellanii highlights extensive lateral gene transfer and early evolution of tyrosine kinase signaling.</title>
        <authorList>
            <person name="Clarke M."/>
            <person name="Lohan A.J."/>
            <person name="Liu B."/>
            <person name="Lagkouvardos I."/>
            <person name="Roy S."/>
            <person name="Zafar N."/>
            <person name="Bertelli C."/>
            <person name="Schilde C."/>
            <person name="Kianianmomeni A."/>
            <person name="Burglin T.R."/>
            <person name="Frech C."/>
            <person name="Turcotte B."/>
            <person name="Kopec K.O."/>
            <person name="Synnott J.M."/>
            <person name="Choo C."/>
            <person name="Paponov I."/>
            <person name="Finkler A."/>
            <person name="Soon Heng Tan C."/>
            <person name="Hutchins A.P."/>
            <person name="Weinmeier T."/>
            <person name="Rattei T."/>
            <person name="Chu J.S."/>
            <person name="Gimenez G."/>
            <person name="Irimia M."/>
            <person name="Rigden D.J."/>
            <person name="Fitzpatrick D.A."/>
            <person name="Lorenzo-Morales J."/>
            <person name="Bateman A."/>
            <person name="Chiu C.H."/>
            <person name="Tang P."/>
            <person name="Hegemann P."/>
            <person name="Fromm H."/>
            <person name="Raoult D."/>
            <person name="Greub G."/>
            <person name="Miranda-Saavedra D."/>
            <person name="Chen N."/>
            <person name="Nash P."/>
            <person name="Ginger M.L."/>
            <person name="Horn M."/>
            <person name="Schaap P."/>
            <person name="Caler L."/>
            <person name="Loftus B."/>
        </authorList>
    </citation>
    <scope>NUCLEOTIDE SEQUENCE [LARGE SCALE GENOMIC DNA]</scope>
    <source>
        <strain evidence="6 7">Neff</strain>
    </source>
</reference>
<dbReference type="SUPFAM" id="SSF48403">
    <property type="entry name" value="Ankyrin repeat"/>
    <property type="match status" value="1"/>
</dbReference>
<gene>
    <name evidence="6" type="ORF">ACA1_144820</name>
</gene>
<proteinExistence type="predicted"/>
<dbReference type="GeneID" id="14911322"/>
<feature type="repeat" description="ANK" evidence="3">
    <location>
        <begin position="322"/>
        <end position="349"/>
    </location>
</feature>
<dbReference type="InterPro" id="IPR002110">
    <property type="entry name" value="Ankyrin_rpt"/>
</dbReference>
<dbReference type="Pfam" id="PF12796">
    <property type="entry name" value="Ank_2"/>
    <property type="match status" value="3"/>
</dbReference>
<dbReference type="InterPro" id="IPR001810">
    <property type="entry name" value="F-box_dom"/>
</dbReference>
<dbReference type="RefSeq" id="XP_004332894.1">
    <property type="nucleotide sequence ID" value="XM_004332846.1"/>
</dbReference>
<dbReference type="AlphaFoldDB" id="L8GFC2"/>
<sequence length="741" mass="80427">MEMKQDVAEEDGRGEEEGEELLALHEVLPLEVMQHIMGMADPASVARAEGVCRAWRSACESPFVWEAVFRRHFSSRPSTTAKGTPSPPPTTRLQKWRERCVKAAISLRRLQALKGEARLRDTLRWCAACGHDRVLRELLTKEAAHMTLDLLNGKRPPNTDESKFQYSDDGSARPVHLAASVGCAEVVDLLALAGADLNVANIRGQTPVGVAAAKGFLDVVEVLLRHGAGGSDFTQLIQAQQKVGTRKGMRPLSFQAAAGGHIKIMEVLMEKAGGPEKARELINAVESRTGNTALHFAAENGHCAMVAFLLKQGAEKNALNGSKQTALHLATLAGCVPAVRMLVEHGAQILFTAAEAKSKKVPASPLHLAASNRSEALVSLFIELGLDINLTDAAGRIPLHFAARAVPKNAGFIEFLLARGADAKAVDEEGQGVLHYAITNECSAELVAMCKRLIDAGADAHSKDPVLGLERLIARSYYQSSYDRDLVNLFVERGIDIKDPPKAHHYDLVLALLDWGVDPNASVTGTTPNLPLHMALGGHSYHYSDADRRRVVELLLERGADVNRLAGYNQSQALFYLPCDPDETFDFLLSRGADINARNERGETFLYRAVNHNWPYDATHFQRMRQTVVALIERGADPGQCRVDGHGPVSEVGVDPTDTTGWEWIAFLRSVGIPIRTAADDDEPAAAAAGSGDATGAEADDDGEGRAEPLGHHRLRNDGDDTNEDEEEEDSRSKGKEKLDK</sequence>
<dbReference type="Gene3D" id="1.25.40.20">
    <property type="entry name" value="Ankyrin repeat-containing domain"/>
    <property type="match status" value="4"/>
</dbReference>
<feature type="domain" description="F-box" evidence="5">
    <location>
        <begin position="27"/>
        <end position="71"/>
    </location>
</feature>
<dbReference type="Pfam" id="PF12937">
    <property type="entry name" value="F-box-like"/>
    <property type="match status" value="1"/>
</dbReference>